<evidence type="ECO:0000313" key="3">
    <source>
        <dbReference type="Proteomes" id="UP000317315"/>
    </source>
</evidence>
<keyword evidence="1" id="KW-0812">Transmembrane</keyword>
<proteinExistence type="predicted"/>
<evidence type="ECO:0000313" key="2">
    <source>
        <dbReference type="EMBL" id="SMO75543.1"/>
    </source>
</evidence>
<organism evidence="2 3">
    <name type="scientific">Balnearium lithotrophicum</name>
    <dbReference type="NCBI Taxonomy" id="223788"/>
    <lineage>
        <taxon>Bacteria</taxon>
        <taxon>Pseudomonadati</taxon>
        <taxon>Aquificota</taxon>
        <taxon>Aquificia</taxon>
        <taxon>Desulfurobacteriales</taxon>
        <taxon>Desulfurobacteriaceae</taxon>
        <taxon>Balnearium</taxon>
    </lineage>
</organism>
<reference evidence="2 3" key="1">
    <citation type="submission" date="2017-05" db="EMBL/GenBank/DDBJ databases">
        <authorList>
            <person name="Varghese N."/>
            <person name="Submissions S."/>
        </authorList>
    </citation>
    <scope>NUCLEOTIDE SEQUENCE [LARGE SCALE GENOMIC DNA]</scope>
    <source>
        <strain evidence="2 3">DSM 16304</strain>
    </source>
</reference>
<dbReference type="EMBL" id="FXTM01000026">
    <property type="protein sequence ID" value="SMO75543.1"/>
    <property type="molecule type" value="Genomic_DNA"/>
</dbReference>
<keyword evidence="1" id="KW-1133">Transmembrane helix</keyword>
<evidence type="ECO:0000256" key="1">
    <source>
        <dbReference type="SAM" id="Phobius"/>
    </source>
</evidence>
<accession>A0A521DUX4</accession>
<keyword evidence="3" id="KW-1185">Reference proteome</keyword>
<feature type="transmembrane region" description="Helical" evidence="1">
    <location>
        <begin position="176"/>
        <end position="194"/>
    </location>
</feature>
<sequence>MKGSIKKIEDLLLLIDLTKSGKIVLKLPYLNRSLILCVENNKIYILNNLEKKEPEEFIQMFVEEWLHSSLNLFFENNPEESCPDNVDKYLTKEKLKELLTTPLLGEIKKLPKLFEIAEINSENVPAFLKFHYALKKPLTIQVLHSNNLTLIDLIKLLKSGSIRIEPVDKIDSFPKFISVILSLVLVMSILLYTLPVNYNKFAILNLNKVENIVLRNKVLSKKIQTIDGCMRTKYIFNRNRNSIILEDVMGKKLIERKLPDKDYTPIFAIPEK</sequence>
<dbReference type="AlphaFoldDB" id="A0A521DUX4"/>
<gene>
    <name evidence="2" type="ORF">SAMN06269117_12620</name>
</gene>
<dbReference type="Proteomes" id="UP000317315">
    <property type="component" value="Unassembled WGS sequence"/>
</dbReference>
<protein>
    <recommendedName>
        <fullName evidence="4">DUF4388 domain-containing protein</fullName>
    </recommendedName>
</protein>
<name>A0A521DUX4_9BACT</name>
<evidence type="ECO:0008006" key="4">
    <source>
        <dbReference type="Google" id="ProtNLM"/>
    </source>
</evidence>
<keyword evidence="1" id="KW-0472">Membrane</keyword>